<dbReference type="EC" id="2.6.1.1" evidence="3"/>
<evidence type="ECO:0000256" key="1">
    <source>
        <dbReference type="ARBA" id="ARBA00001933"/>
    </source>
</evidence>
<dbReference type="PANTHER" id="PTHR46383">
    <property type="entry name" value="ASPARTATE AMINOTRANSFERASE"/>
    <property type="match status" value="1"/>
</dbReference>
<dbReference type="InterPro" id="IPR004839">
    <property type="entry name" value="Aminotransferase_I/II_large"/>
</dbReference>
<keyword evidence="6" id="KW-0663">Pyridoxal phosphate</keyword>
<proteinExistence type="inferred from homology"/>
<organism evidence="9 10">
    <name type="scientific">Marinimicrococcus flavescens</name>
    <dbReference type="NCBI Taxonomy" id="3031815"/>
    <lineage>
        <taxon>Bacteria</taxon>
        <taxon>Pseudomonadati</taxon>
        <taxon>Pseudomonadota</taxon>
        <taxon>Alphaproteobacteria</taxon>
        <taxon>Geminicoccales</taxon>
        <taxon>Geminicoccaceae</taxon>
        <taxon>Marinimicrococcus</taxon>
    </lineage>
</organism>
<evidence type="ECO:0000313" key="10">
    <source>
        <dbReference type="Proteomes" id="UP001301140"/>
    </source>
</evidence>
<dbReference type="Pfam" id="PF00155">
    <property type="entry name" value="Aminotran_1_2"/>
    <property type="match status" value="1"/>
</dbReference>
<dbReference type="GO" id="GO:0006520">
    <property type="term" value="P:amino acid metabolic process"/>
    <property type="evidence" value="ECO:0007669"/>
    <property type="project" value="InterPro"/>
</dbReference>
<dbReference type="AlphaFoldDB" id="A0AAP3V0W3"/>
<evidence type="ECO:0000256" key="3">
    <source>
        <dbReference type="ARBA" id="ARBA00012753"/>
    </source>
</evidence>
<dbReference type="PRINTS" id="PR00753">
    <property type="entry name" value="ACCSYNTHASE"/>
</dbReference>
<evidence type="ECO:0000256" key="4">
    <source>
        <dbReference type="ARBA" id="ARBA00022576"/>
    </source>
</evidence>
<dbReference type="RefSeq" id="WP_327788355.1">
    <property type="nucleotide sequence ID" value="NZ_JARGEQ010000051.1"/>
</dbReference>
<dbReference type="EMBL" id="JARGEQ010000051">
    <property type="protein sequence ID" value="MDF1585938.1"/>
    <property type="molecule type" value="Genomic_DNA"/>
</dbReference>
<dbReference type="InterPro" id="IPR015421">
    <property type="entry name" value="PyrdxlP-dep_Trfase_major"/>
</dbReference>
<dbReference type="GO" id="GO:0004069">
    <property type="term" value="F:L-aspartate:2-oxoglutarate aminotransferase activity"/>
    <property type="evidence" value="ECO:0007669"/>
    <property type="project" value="UniProtKB-EC"/>
</dbReference>
<evidence type="ECO:0000256" key="5">
    <source>
        <dbReference type="ARBA" id="ARBA00022679"/>
    </source>
</evidence>
<name>A0AAP3V0W3_9PROT</name>
<feature type="domain" description="Aminotransferase class I/classII large" evidence="8">
    <location>
        <begin position="41"/>
        <end position="386"/>
    </location>
</feature>
<dbReference type="Proteomes" id="UP001301140">
    <property type="component" value="Unassembled WGS sequence"/>
</dbReference>
<comment type="cofactor">
    <cofactor evidence="1">
        <name>pyridoxal 5'-phosphate</name>
        <dbReference type="ChEBI" id="CHEBI:597326"/>
    </cofactor>
</comment>
<dbReference type="Gene3D" id="3.40.640.10">
    <property type="entry name" value="Type I PLP-dependent aspartate aminotransferase-like (Major domain)"/>
    <property type="match status" value="1"/>
</dbReference>
<comment type="similarity">
    <text evidence="2">Belongs to the class-I pyridoxal-phosphate-dependent aminotransferase family.</text>
</comment>
<evidence type="ECO:0000256" key="7">
    <source>
        <dbReference type="ARBA" id="ARBA00049185"/>
    </source>
</evidence>
<accession>A0AAP3V0W3</accession>
<dbReference type="InterPro" id="IPR015424">
    <property type="entry name" value="PyrdxlP-dep_Trfase"/>
</dbReference>
<gene>
    <name evidence="9" type="ORF">PZ740_06015</name>
</gene>
<dbReference type="SUPFAM" id="SSF53383">
    <property type="entry name" value="PLP-dependent transferases"/>
    <property type="match status" value="1"/>
</dbReference>
<evidence type="ECO:0000256" key="6">
    <source>
        <dbReference type="ARBA" id="ARBA00022898"/>
    </source>
</evidence>
<evidence type="ECO:0000259" key="8">
    <source>
        <dbReference type="Pfam" id="PF00155"/>
    </source>
</evidence>
<reference evidence="9 10" key="1">
    <citation type="submission" date="2023-03" db="EMBL/GenBank/DDBJ databases">
        <title>YIM 152171 draft genome.</title>
        <authorList>
            <person name="Yang Z."/>
        </authorList>
    </citation>
    <scope>NUCLEOTIDE SEQUENCE [LARGE SCALE GENOMIC DNA]</scope>
    <source>
        <strain evidence="9 10">YIM 152171</strain>
    </source>
</reference>
<dbReference type="GO" id="GO:0030170">
    <property type="term" value="F:pyridoxal phosphate binding"/>
    <property type="evidence" value="ECO:0007669"/>
    <property type="project" value="InterPro"/>
</dbReference>
<keyword evidence="5" id="KW-0808">Transferase</keyword>
<comment type="catalytic activity">
    <reaction evidence="7">
        <text>L-aspartate + 2-oxoglutarate = oxaloacetate + L-glutamate</text>
        <dbReference type="Rhea" id="RHEA:21824"/>
        <dbReference type="ChEBI" id="CHEBI:16452"/>
        <dbReference type="ChEBI" id="CHEBI:16810"/>
        <dbReference type="ChEBI" id="CHEBI:29985"/>
        <dbReference type="ChEBI" id="CHEBI:29991"/>
        <dbReference type="EC" id="2.6.1.1"/>
    </reaction>
</comment>
<dbReference type="PANTHER" id="PTHR46383:SF2">
    <property type="entry name" value="AMINOTRANSFERASE"/>
    <property type="match status" value="1"/>
</dbReference>
<keyword evidence="4 9" id="KW-0032">Aminotransferase</keyword>
<dbReference type="InterPro" id="IPR050596">
    <property type="entry name" value="AspAT/PAT-like"/>
</dbReference>
<dbReference type="CDD" id="cd00609">
    <property type="entry name" value="AAT_like"/>
    <property type="match status" value="1"/>
</dbReference>
<evidence type="ECO:0000256" key="2">
    <source>
        <dbReference type="ARBA" id="ARBA00007441"/>
    </source>
</evidence>
<protein>
    <recommendedName>
        <fullName evidence="3">aspartate transaminase</fullName>
        <ecNumber evidence="3">2.6.1.1</ecNumber>
    </recommendedName>
</protein>
<evidence type="ECO:0000313" key="9">
    <source>
        <dbReference type="EMBL" id="MDF1585938.1"/>
    </source>
</evidence>
<keyword evidence="10" id="KW-1185">Reference proteome</keyword>
<comment type="caution">
    <text evidence="9">The sequence shown here is derived from an EMBL/GenBank/DDBJ whole genome shotgun (WGS) entry which is preliminary data.</text>
</comment>
<sequence length="399" mass="42730">MQETSHPGPSRPSPSRRSGIAPFIVMEVLAAANARAAAGADVLHLEVGEPGGGAPEQALAAARAALGAGPLGYTEALGIPPLRARIARHYREAYDLAVPEERIVATAGASGAFVLAFLAAFDAGQRVALAEPCYPAYRNILQALDIEVVPLPAEADSRFQPTVELLERVEGPIHGLIVASPANPTGSMLDAASLERLASWCRARGVRLIADEIYHGITYEQPAQSVLATMPEAVVVNSFSKYFCMTGWRLGWMVVPEDLVAPVTRLAQNLFISPSTVAQHAALGAFEAREELEGRIARYRRNRDVLLAALHRAGIERIAPPDGAFYLYADIAELGMDSRELCRLLLEETGVAVTPGLDFDASRGHRFIRLSFAGEEQAVATAADRLASWLTARRPGARA</sequence>